<evidence type="ECO:0000313" key="2">
    <source>
        <dbReference type="EMBL" id="MFK2876911.1"/>
    </source>
</evidence>
<organism evidence="2 3">
    <name type="scientific">Rhodanobacter hydrolyticus</name>
    <dbReference type="NCBI Taxonomy" id="2250595"/>
    <lineage>
        <taxon>Bacteria</taxon>
        <taxon>Pseudomonadati</taxon>
        <taxon>Pseudomonadota</taxon>
        <taxon>Gammaproteobacteria</taxon>
        <taxon>Lysobacterales</taxon>
        <taxon>Rhodanobacteraceae</taxon>
        <taxon>Rhodanobacter</taxon>
    </lineage>
</organism>
<protein>
    <submittedName>
        <fullName evidence="2">Uncharacterized protein</fullName>
    </submittedName>
</protein>
<dbReference type="RefSeq" id="WP_404612917.1">
    <property type="nucleotide sequence ID" value="NZ_JADIKK010000008.1"/>
</dbReference>
<feature type="transmembrane region" description="Helical" evidence="1">
    <location>
        <begin position="24"/>
        <end position="41"/>
    </location>
</feature>
<keyword evidence="1" id="KW-1133">Transmembrane helix</keyword>
<accession>A0ABW8J3Q0</accession>
<reference evidence="2 3" key="1">
    <citation type="submission" date="2020-10" db="EMBL/GenBank/DDBJ databases">
        <title>Phylogeny of dyella-like bacteria.</title>
        <authorList>
            <person name="Fu J."/>
        </authorList>
    </citation>
    <scope>NUCLEOTIDE SEQUENCE [LARGE SCALE GENOMIC DNA]</scope>
    <source>
        <strain evidence="2 3">KACC 19113</strain>
    </source>
</reference>
<proteinExistence type="predicted"/>
<keyword evidence="1" id="KW-0472">Membrane</keyword>
<comment type="caution">
    <text evidence="2">The sequence shown here is derived from an EMBL/GenBank/DDBJ whole genome shotgun (WGS) entry which is preliminary data.</text>
</comment>
<keyword evidence="1" id="KW-0812">Transmembrane</keyword>
<dbReference type="EMBL" id="JADIKK010000008">
    <property type="protein sequence ID" value="MFK2876911.1"/>
    <property type="molecule type" value="Genomic_DNA"/>
</dbReference>
<evidence type="ECO:0000256" key="1">
    <source>
        <dbReference type="SAM" id="Phobius"/>
    </source>
</evidence>
<keyword evidence="3" id="KW-1185">Reference proteome</keyword>
<evidence type="ECO:0000313" key="3">
    <source>
        <dbReference type="Proteomes" id="UP001620339"/>
    </source>
</evidence>
<gene>
    <name evidence="2" type="ORF">ISP25_07515</name>
</gene>
<sequence length="110" mass="12532">MTEMDLDQQDNGHWHFRLGPVEKYIVTGAAVLLFLSWGWIFDSTMGRFDNQQKTLDGMTTQIAVLNSQITTLTQQLADVPGLTRQMAELKVQVDRNSADIHDLQATRKLR</sequence>
<dbReference type="Proteomes" id="UP001620339">
    <property type="component" value="Unassembled WGS sequence"/>
</dbReference>
<name>A0ABW8J3Q0_9GAMM</name>